<comment type="caution">
    <text evidence="8">The sequence shown here is derived from an EMBL/GenBank/DDBJ whole genome shotgun (WGS) entry which is preliminary data.</text>
</comment>
<feature type="transmembrane region" description="Helical" evidence="6">
    <location>
        <begin position="111"/>
        <end position="128"/>
    </location>
</feature>
<reference evidence="8 9" key="1">
    <citation type="submission" date="2013-04" db="EMBL/GenBank/DDBJ databases">
        <title>The Genome Sequence of Sutterella wadsworthensis HGA0223.</title>
        <authorList>
            <consortium name="The Broad Institute Genomics Platform"/>
            <person name="Earl A."/>
            <person name="Ward D."/>
            <person name="Feldgarden M."/>
            <person name="Gevers D."/>
            <person name="Schmidt T.M."/>
            <person name="Dover J."/>
            <person name="Dai D."/>
            <person name="Walker B."/>
            <person name="Young S."/>
            <person name="Zeng Q."/>
            <person name="Gargeya S."/>
            <person name="Fitzgerald M."/>
            <person name="Haas B."/>
            <person name="Abouelleil A."/>
            <person name="Allen A.W."/>
            <person name="Alvarado L."/>
            <person name="Arachchi H.M."/>
            <person name="Berlin A.M."/>
            <person name="Chapman S.B."/>
            <person name="Gainer-Dewar J."/>
            <person name="Goldberg J."/>
            <person name="Griggs A."/>
            <person name="Gujja S."/>
            <person name="Hansen M."/>
            <person name="Howarth C."/>
            <person name="Imamovic A."/>
            <person name="Ireland A."/>
            <person name="Larimer J."/>
            <person name="McCowan C."/>
            <person name="Murphy C."/>
            <person name="Pearson M."/>
            <person name="Poon T.W."/>
            <person name="Priest M."/>
            <person name="Roberts A."/>
            <person name="Saif S."/>
            <person name="Shea T."/>
            <person name="Sisk P."/>
            <person name="Sykes S."/>
            <person name="Wortman J."/>
            <person name="Nusbaum C."/>
            <person name="Birren B."/>
        </authorList>
    </citation>
    <scope>NUCLEOTIDE SEQUENCE [LARGE SCALE GENOMIC DNA]</scope>
    <source>
        <strain evidence="8 9">HGA0223</strain>
    </source>
</reference>
<feature type="transmembrane region" description="Helical" evidence="6">
    <location>
        <begin position="317"/>
        <end position="336"/>
    </location>
</feature>
<feature type="transmembrane region" description="Helical" evidence="6">
    <location>
        <begin position="378"/>
        <end position="400"/>
    </location>
</feature>
<keyword evidence="3 6" id="KW-0812">Transmembrane</keyword>
<comment type="subcellular location">
    <subcellularLocation>
        <location evidence="1">Endomembrane system</location>
        <topology evidence="1">Multi-pass membrane protein</topology>
    </subcellularLocation>
</comment>
<dbReference type="SUPFAM" id="SSF103473">
    <property type="entry name" value="MFS general substrate transporter"/>
    <property type="match status" value="1"/>
</dbReference>
<dbReference type="GO" id="GO:0012505">
    <property type="term" value="C:endomembrane system"/>
    <property type="evidence" value="ECO:0007669"/>
    <property type="project" value="UniProtKB-SubCell"/>
</dbReference>
<feature type="transmembrane region" description="Helical" evidence="6">
    <location>
        <begin position="88"/>
        <end position="105"/>
    </location>
</feature>
<feature type="domain" description="Major facilitator superfamily (MFS) profile" evidence="7">
    <location>
        <begin position="250"/>
        <end position="449"/>
    </location>
</feature>
<dbReference type="Proteomes" id="UP000014400">
    <property type="component" value="Unassembled WGS sequence"/>
</dbReference>
<feature type="transmembrane region" description="Helical" evidence="6">
    <location>
        <begin position="251"/>
        <end position="276"/>
    </location>
</feature>
<dbReference type="eggNOG" id="COG2270">
    <property type="taxonomic scope" value="Bacteria"/>
</dbReference>
<feature type="transmembrane region" description="Helical" evidence="6">
    <location>
        <begin position="21"/>
        <end position="43"/>
    </location>
</feature>
<evidence type="ECO:0000256" key="2">
    <source>
        <dbReference type="ARBA" id="ARBA00022448"/>
    </source>
</evidence>
<dbReference type="InterPro" id="IPR024671">
    <property type="entry name" value="Atg22-like"/>
</dbReference>
<evidence type="ECO:0000256" key="1">
    <source>
        <dbReference type="ARBA" id="ARBA00004127"/>
    </source>
</evidence>
<evidence type="ECO:0000256" key="3">
    <source>
        <dbReference type="ARBA" id="ARBA00022692"/>
    </source>
</evidence>
<dbReference type="InterPro" id="IPR036259">
    <property type="entry name" value="MFS_trans_sf"/>
</dbReference>
<keyword evidence="2" id="KW-0813">Transport</keyword>
<evidence type="ECO:0000313" key="9">
    <source>
        <dbReference type="Proteomes" id="UP000014400"/>
    </source>
</evidence>
<dbReference type="PANTHER" id="PTHR23519">
    <property type="entry name" value="AUTOPHAGY-RELATED PROTEIN 22"/>
    <property type="match status" value="1"/>
</dbReference>
<dbReference type="STRING" id="1203554.HMPREF1476_01649"/>
<dbReference type="InterPro" id="IPR050495">
    <property type="entry name" value="ATG22/LtaA_families"/>
</dbReference>
<dbReference type="GO" id="GO:0022857">
    <property type="term" value="F:transmembrane transporter activity"/>
    <property type="evidence" value="ECO:0007669"/>
    <property type="project" value="InterPro"/>
</dbReference>
<feature type="transmembrane region" description="Helical" evidence="6">
    <location>
        <begin position="55"/>
        <end position="76"/>
    </location>
</feature>
<dbReference type="HOGENOM" id="CLU_017518_3_1_4"/>
<evidence type="ECO:0000256" key="6">
    <source>
        <dbReference type="SAM" id="Phobius"/>
    </source>
</evidence>
<name>S3BGZ2_9BURK</name>
<dbReference type="AlphaFoldDB" id="S3BGZ2"/>
<feature type="transmembrane region" description="Helical" evidence="6">
    <location>
        <begin position="185"/>
        <end position="207"/>
    </location>
</feature>
<dbReference type="RefSeq" id="WP_016474833.1">
    <property type="nucleotide sequence ID" value="NZ_KE150480.1"/>
</dbReference>
<dbReference type="EMBL" id="ATCF01000022">
    <property type="protein sequence ID" value="EPD98610.1"/>
    <property type="molecule type" value="Genomic_DNA"/>
</dbReference>
<dbReference type="PROSITE" id="PS50850">
    <property type="entry name" value="MFS"/>
    <property type="match status" value="1"/>
</dbReference>
<evidence type="ECO:0000259" key="7">
    <source>
        <dbReference type="PROSITE" id="PS50850"/>
    </source>
</evidence>
<proteinExistence type="predicted"/>
<keyword evidence="5 6" id="KW-0472">Membrane</keyword>
<evidence type="ECO:0000256" key="4">
    <source>
        <dbReference type="ARBA" id="ARBA00022989"/>
    </source>
</evidence>
<feature type="transmembrane region" description="Helical" evidence="6">
    <location>
        <begin position="148"/>
        <end position="173"/>
    </location>
</feature>
<evidence type="ECO:0000256" key="5">
    <source>
        <dbReference type="ARBA" id="ARBA00023136"/>
    </source>
</evidence>
<organism evidence="8 9">
    <name type="scientific">Sutterella wadsworthensis HGA0223</name>
    <dbReference type="NCBI Taxonomy" id="1203554"/>
    <lineage>
        <taxon>Bacteria</taxon>
        <taxon>Pseudomonadati</taxon>
        <taxon>Pseudomonadota</taxon>
        <taxon>Betaproteobacteria</taxon>
        <taxon>Burkholderiales</taxon>
        <taxon>Sutterellaceae</taxon>
        <taxon>Sutterella</taxon>
    </lineage>
</organism>
<dbReference type="Gene3D" id="1.20.1250.20">
    <property type="entry name" value="MFS general substrate transporter like domains"/>
    <property type="match status" value="2"/>
</dbReference>
<keyword evidence="4 6" id="KW-1133">Transmembrane helix</keyword>
<dbReference type="InterPro" id="IPR020846">
    <property type="entry name" value="MFS_dom"/>
</dbReference>
<accession>S3BGZ2</accession>
<protein>
    <recommendedName>
        <fullName evidence="7">Major facilitator superfamily (MFS) profile domain-containing protein</fullName>
    </recommendedName>
</protein>
<dbReference type="Pfam" id="PF11700">
    <property type="entry name" value="ATG22"/>
    <property type="match status" value="1"/>
</dbReference>
<dbReference type="PATRIC" id="fig|1203554.3.peg.1730"/>
<keyword evidence="9" id="KW-1185">Reference proteome</keyword>
<dbReference type="GeneID" id="64060469"/>
<gene>
    <name evidence="8" type="ORF">HMPREF1476_01649</name>
</gene>
<sequence length="449" mass="47541">MIDKSALMPGVSRREVWAWSAFDFANSGYTTVVLTAVFNAYFVSVVAADAPWATFLWTLIIAVSNAVGIFVMPVVGAIADASAQKKRWLFGATAICILGTAGLAFCGPGTIVLAAVMVILSNLGYNVGETLNSAFLPEIARPEAVGKVSGWGWSFGYCGGLVTLGASLALVQLGGSWGLTMDERIAGTMLITALVFAVAAAPIFLFLKERAQPRASSLGALKSADGLWTLAGQSFREICSTLKSLGRFRDFAWLSLCGFLYQSGIAVVITLSAVYAAEVMGFTTVDTLMLVFLVNITAAVGAFGFGYLQDRIGHKRALGITLIVWVLMIVLAAMAVNRPVFWTAANLAGLAMGSSQSAGRAIVAILSPKTRSAEFFSFWNMALWLAAIVGPLAYGSVTWITNNDHRLAICVTGLFFAAAVLALIPVNLERGRRVAEETDAASRGTTSDH</sequence>
<dbReference type="PANTHER" id="PTHR23519:SF1">
    <property type="entry name" value="AUTOPHAGY-RELATED PROTEIN 22"/>
    <property type="match status" value="1"/>
</dbReference>
<feature type="transmembrane region" description="Helical" evidence="6">
    <location>
        <begin position="406"/>
        <end position="424"/>
    </location>
</feature>
<feature type="transmembrane region" description="Helical" evidence="6">
    <location>
        <begin position="288"/>
        <end position="308"/>
    </location>
</feature>
<evidence type="ECO:0000313" key="8">
    <source>
        <dbReference type="EMBL" id="EPD98610.1"/>
    </source>
</evidence>